<dbReference type="PANTHER" id="PTHR34702">
    <property type="entry name" value="NA(+)/H(+) ANTIPORTER SUBUNIT F1"/>
    <property type="match status" value="1"/>
</dbReference>
<evidence type="ECO:0000256" key="2">
    <source>
        <dbReference type="ARBA" id="ARBA00009212"/>
    </source>
</evidence>
<keyword evidence="10" id="KW-1185">Reference proteome</keyword>
<accession>A0A317ZGH0</accession>
<feature type="transmembrane region" description="Helical" evidence="8">
    <location>
        <begin position="35"/>
        <end position="54"/>
    </location>
</feature>
<keyword evidence="5 8" id="KW-0812">Transmembrane</keyword>
<reference evidence="9 10" key="1">
    <citation type="submission" date="2018-05" db="EMBL/GenBank/DDBJ databases">
        <title>Coraliomargarita sinensis sp. nov., isolated from a marine solar saltern.</title>
        <authorList>
            <person name="Zhou L.Y."/>
        </authorList>
    </citation>
    <scope>NUCLEOTIDE SEQUENCE [LARGE SCALE GENOMIC DNA]</scope>
    <source>
        <strain evidence="9 10">WN38</strain>
    </source>
</reference>
<dbReference type="AlphaFoldDB" id="A0A317ZGH0"/>
<proteinExistence type="inferred from homology"/>
<sequence length="89" mass="9443">MPLIIGTLIGSLFLLAALALALVRIARGPTPFDRVIALDLMGGICLCVLIYFAIAFDQQVLLDAAFAIALVSFLGTVAFARYLGGSREE</sequence>
<protein>
    <submittedName>
        <fullName evidence="9">Pesticidal protein Cry22Aa</fullName>
    </submittedName>
</protein>
<comment type="subcellular location">
    <subcellularLocation>
        <location evidence="1">Cell membrane</location>
        <topology evidence="1">Multi-pass membrane protein</topology>
    </subcellularLocation>
</comment>
<evidence type="ECO:0000256" key="8">
    <source>
        <dbReference type="SAM" id="Phobius"/>
    </source>
</evidence>
<comment type="caution">
    <text evidence="9">The sequence shown here is derived from an EMBL/GenBank/DDBJ whole genome shotgun (WGS) entry which is preliminary data.</text>
</comment>
<evidence type="ECO:0000256" key="6">
    <source>
        <dbReference type="ARBA" id="ARBA00022989"/>
    </source>
</evidence>
<dbReference type="GO" id="GO:0015385">
    <property type="term" value="F:sodium:proton antiporter activity"/>
    <property type="evidence" value="ECO:0007669"/>
    <property type="project" value="TreeGrafter"/>
</dbReference>
<comment type="similarity">
    <text evidence="2">Belongs to the CPA3 antiporters (TC 2.A.63) subunit F family.</text>
</comment>
<dbReference type="PANTHER" id="PTHR34702:SF1">
    <property type="entry name" value="NA(+)_H(+) ANTIPORTER SUBUNIT F"/>
    <property type="match status" value="1"/>
</dbReference>
<evidence type="ECO:0000313" key="9">
    <source>
        <dbReference type="EMBL" id="PXA04744.1"/>
    </source>
</evidence>
<dbReference type="InterPro" id="IPR007208">
    <property type="entry name" value="MrpF/PhaF-like"/>
</dbReference>
<dbReference type="EMBL" id="QHJQ01000003">
    <property type="protein sequence ID" value="PXA04744.1"/>
    <property type="molecule type" value="Genomic_DNA"/>
</dbReference>
<keyword evidence="4" id="KW-1003">Cell membrane</keyword>
<dbReference type="RefSeq" id="WP_110130550.1">
    <property type="nucleotide sequence ID" value="NZ_QHJQ01000003.1"/>
</dbReference>
<evidence type="ECO:0000313" key="10">
    <source>
        <dbReference type="Proteomes" id="UP000247099"/>
    </source>
</evidence>
<dbReference type="Proteomes" id="UP000247099">
    <property type="component" value="Unassembled WGS sequence"/>
</dbReference>
<keyword evidence="7 8" id="KW-0472">Membrane</keyword>
<dbReference type="GO" id="GO:0005886">
    <property type="term" value="C:plasma membrane"/>
    <property type="evidence" value="ECO:0007669"/>
    <property type="project" value="UniProtKB-SubCell"/>
</dbReference>
<gene>
    <name evidence="9" type="ORF">DDZ13_06130</name>
</gene>
<name>A0A317ZGH0_9BACT</name>
<dbReference type="Pfam" id="PF04066">
    <property type="entry name" value="MrpF_PhaF"/>
    <property type="match status" value="1"/>
</dbReference>
<feature type="transmembrane region" description="Helical" evidence="8">
    <location>
        <begin position="6"/>
        <end position="23"/>
    </location>
</feature>
<keyword evidence="3" id="KW-0813">Transport</keyword>
<evidence type="ECO:0000256" key="5">
    <source>
        <dbReference type="ARBA" id="ARBA00022692"/>
    </source>
</evidence>
<evidence type="ECO:0000256" key="1">
    <source>
        <dbReference type="ARBA" id="ARBA00004651"/>
    </source>
</evidence>
<evidence type="ECO:0000256" key="4">
    <source>
        <dbReference type="ARBA" id="ARBA00022475"/>
    </source>
</evidence>
<evidence type="ECO:0000256" key="3">
    <source>
        <dbReference type="ARBA" id="ARBA00022448"/>
    </source>
</evidence>
<feature type="transmembrane region" description="Helical" evidence="8">
    <location>
        <begin position="60"/>
        <end position="83"/>
    </location>
</feature>
<evidence type="ECO:0000256" key="7">
    <source>
        <dbReference type="ARBA" id="ARBA00023136"/>
    </source>
</evidence>
<dbReference type="OrthoDB" id="9799958at2"/>
<keyword evidence="6 8" id="KW-1133">Transmembrane helix</keyword>
<organism evidence="9 10">
    <name type="scientific">Coraliomargarita sinensis</name>
    <dbReference type="NCBI Taxonomy" id="2174842"/>
    <lineage>
        <taxon>Bacteria</taxon>
        <taxon>Pseudomonadati</taxon>
        <taxon>Verrucomicrobiota</taxon>
        <taxon>Opitutia</taxon>
        <taxon>Puniceicoccales</taxon>
        <taxon>Coraliomargaritaceae</taxon>
        <taxon>Coraliomargarita</taxon>
    </lineage>
</organism>
<dbReference type="InParanoid" id="A0A317ZGH0"/>